<evidence type="ECO:0000259" key="1">
    <source>
        <dbReference type="Pfam" id="PF09820"/>
    </source>
</evidence>
<dbReference type="InterPro" id="IPR012547">
    <property type="entry name" value="PDDEXK_9"/>
</dbReference>
<evidence type="ECO:0000313" key="3">
    <source>
        <dbReference type="Proteomes" id="UP000094570"/>
    </source>
</evidence>
<dbReference type="Pfam" id="PF09820">
    <property type="entry name" value="AAA-ATPase_like"/>
    <property type="match status" value="1"/>
</dbReference>
<comment type="caution">
    <text evidence="2">The sequence shown here is derived from an EMBL/GenBank/DDBJ whole genome shotgun (WGS) entry which is preliminary data.</text>
</comment>
<reference evidence="3" key="1">
    <citation type="submission" date="2016-04" db="EMBL/GenBank/DDBJ databases">
        <title>The genome sequence project of a novel Fervidobacterium isolate from a hot spring in Thailand.</title>
        <authorList>
            <person name="Gonzalez J.M."/>
            <person name="Cuecas A."/>
            <person name="Kanoksilapatham W."/>
        </authorList>
    </citation>
    <scope>NUCLEOTIDE SEQUENCE [LARGE SCALE GENOMIC DNA]</scope>
    <source>
        <strain evidence="3">FC2004</strain>
    </source>
</reference>
<dbReference type="InterPro" id="IPR027417">
    <property type="entry name" value="P-loop_NTPase"/>
</dbReference>
<dbReference type="Pfam" id="PF08011">
    <property type="entry name" value="PDDEXK_9"/>
    <property type="match status" value="1"/>
</dbReference>
<dbReference type="STRING" id="1008305.A4H02_00755"/>
<dbReference type="EMBL" id="LWAF01000001">
    <property type="protein sequence ID" value="ODN31329.1"/>
    <property type="molecule type" value="Genomic_DNA"/>
</dbReference>
<feature type="domain" description="AAA-ATPase-like" evidence="1">
    <location>
        <begin position="17"/>
        <end position="212"/>
    </location>
</feature>
<accession>A0A1E3G521</accession>
<organism evidence="2 3">
    <name type="scientific">Fervidobacterium thailandense</name>
    <dbReference type="NCBI Taxonomy" id="1008305"/>
    <lineage>
        <taxon>Bacteria</taxon>
        <taxon>Thermotogati</taxon>
        <taxon>Thermotogota</taxon>
        <taxon>Thermotogae</taxon>
        <taxon>Thermotogales</taxon>
        <taxon>Fervidobacteriaceae</taxon>
        <taxon>Fervidobacterium</taxon>
    </lineage>
</organism>
<sequence length="554" mass="65076">MFGVGKTEEVRNLKKLPKGMSDFRQLREWNCVYVDKTKYIYNMVEDNKYIFLSRPRRFGKSLMVSTLYYLFKGEKQLFEGTWIHDKWKWEEYPVVRLDMNNVETKSTELLEKSLSSRLREVAQSYNLEMTQDTVSEQFYELVSKLSEKSNKPVVLLIDEYEKPILDHISDKRKASQIREVLRGLYGRIKSLDSYLRFVFLTGITKYTKAGVFSTLNNLNDISLDAPYSQMLGYTTEEIREYFPEYIDRACDELGVDEEYLLNQLEKYYGGFSFDGKHFVFNPFAVLLFFEKKKFLPYWNDTGAPKFLYDYLRARSVRLEDVLKKDLRISYMELTSREIEESVVKSFLVQAGYLTFYREIDEGLYELRIPNLDAGQSLAQMLLELNYGLEPDELNEVGPRIKEAVKKERVDEFMRGLKEILGRMSYRLGERLKTIQHEEDQHERLKRIEAHYEMVISGILYGGGVHHEVEREVAGGIIDILIENNGVVWIIELKVDQSAQKALDQIKEKKYYEGFSSKRCYLIGVSIDSRERNIKEWVYEVIDGSNGSKGVEVRL</sequence>
<gene>
    <name evidence="2" type="ORF">A4H02_00755</name>
</gene>
<dbReference type="PANTHER" id="PTHR34825">
    <property type="entry name" value="CONSERVED PROTEIN, WITH A WEAK D-GALACTARATE DEHYDRATASE/ALTRONATE HYDROLASE DOMAIN"/>
    <property type="match status" value="1"/>
</dbReference>
<dbReference type="SUPFAM" id="SSF52540">
    <property type="entry name" value="P-loop containing nucleoside triphosphate hydrolases"/>
    <property type="match status" value="1"/>
</dbReference>
<evidence type="ECO:0000313" key="2">
    <source>
        <dbReference type="EMBL" id="ODN31329.1"/>
    </source>
</evidence>
<name>A0A1E3G521_9BACT</name>
<keyword evidence="3" id="KW-1185">Reference proteome</keyword>
<proteinExistence type="predicted"/>
<dbReference type="Gene3D" id="3.40.50.300">
    <property type="entry name" value="P-loop containing nucleotide triphosphate hydrolases"/>
    <property type="match status" value="1"/>
</dbReference>
<dbReference type="Proteomes" id="UP000094570">
    <property type="component" value="Unassembled WGS sequence"/>
</dbReference>
<protein>
    <recommendedName>
        <fullName evidence="1">AAA-ATPase-like domain-containing protein</fullName>
    </recommendedName>
</protein>
<dbReference type="PANTHER" id="PTHR34825:SF1">
    <property type="entry name" value="AAA-ATPASE-LIKE DOMAIN-CONTAINING PROTEIN"/>
    <property type="match status" value="1"/>
</dbReference>
<dbReference type="InterPro" id="IPR018631">
    <property type="entry name" value="AAA-ATPase-like_dom"/>
</dbReference>
<dbReference type="AlphaFoldDB" id="A0A1E3G521"/>